<evidence type="ECO:0000259" key="7">
    <source>
        <dbReference type="Pfam" id="PF04085"/>
    </source>
</evidence>
<sequence length="282" mass="30921">MQKFFFNKKLVITLVALIISFLLIAFSITVRNNRSMPTFVQQFGNEAFGLVDRVISFPVAAVAHVGGSVSDLLNTYEENQKLKQQIDSLAADKVENQTLRKENKQLKEQLKLDESLTDYSKISAHVLSRTPSSWQNQVIISKGSFAGVTKNAAVLSRKGLVGRVVEVNKTNSKVELLTTQNDSANRFAVQLESDGEVINGLITGYDKQKNQLIMGQITSKKKIKKNTEVITSGMGGNTPKGLLIGKVVKTTDDDDGLATKVYIEPAADMTDLNVVTVAKRAD</sequence>
<dbReference type="Gene3D" id="2.40.10.340">
    <property type="entry name" value="Rod shape-determining protein MreC, domain 1"/>
    <property type="match status" value="1"/>
</dbReference>
<evidence type="ECO:0000313" key="9">
    <source>
        <dbReference type="Proteomes" id="UP000051612"/>
    </source>
</evidence>
<evidence type="ECO:0000256" key="4">
    <source>
        <dbReference type="ARBA" id="ARBA00032089"/>
    </source>
</evidence>
<evidence type="ECO:0000256" key="2">
    <source>
        <dbReference type="ARBA" id="ARBA00013855"/>
    </source>
</evidence>
<gene>
    <name evidence="8" type="ORF">FC48_GL000778</name>
</gene>
<proteinExistence type="inferred from homology"/>
<feature type="domain" description="Rod shape-determining protein MreC beta-barrel core" evidence="7">
    <location>
        <begin position="126"/>
        <end position="278"/>
    </location>
</feature>
<dbReference type="Pfam" id="PF04085">
    <property type="entry name" value="MreC"/>
    <property type="match status" value="1"/>
</dbReference>
<dbReference type="InterPro" id="IPR042177">
    <property type="entry name" value="Cell/Rod_1"/>
</dbReference>
<evidence type="ECO:0000256" key="6">
    <source>
        <dbReference type="SAM" id="Coils"/>
    </source>
</evidence>
<dbReference type="EMBL" id="AYYN01000140">
    <property type="protein sequence ID" value="KRM73514.1"/>
    <property type="molecule type" value="Genomic_DNA"/>
</dbReference>
<evidence type="ECO:0000313" key="8">
    <source>
        <dbReference type="EMBL" id="KRM73514.1"/>
    </source>
</evidence>
<evidence type="ECO:0000256" key="1">
    <source>
        <dbReference type="ARBA" id="ARBA00009369"/>
    </source>
</evidence>
<protein>
    <recommendedName>
        <fullName evidence="2 5">Cell shape-determining protein MreC</fullName>
    </recommendedName>
    <alternativeName>
        <fullName evidence="4 5">Cell shape protein MreC</fullName>
    </alternativeName>
</protein>
<keyword evidence="3 5" id="KW-0133">Cell shape</keyword>
<dbReference type="PANTHER" id="PTHR34138">
    <property type="entry name" value="CELL SHAPE-DETERMINING PROTEIN MREC"/>
    <property type="match status" value="1"/>
</dbReference>
<reference evidence="8 9" key="1">
    <citation type="journal article" date="2015" name="Genome Announc.">
        <title>Expanding the biotechnology potential of lactobacilli through comparative genomics of 213 strains and associated genera.</title>
        <authorList>
            <person name="Sun Z."/>
            <person name="Harris H.M."/>
            <person name="McCann A."/>
            <person name="Guo C."/>
            <person name="Argimon S."/>
            <person name="Zhang W."/>
            <person name="Yang X."/>
            <person name="Jeffery I.B."/>
            <person name="Cooney J.C."/>
            <person name="Kagawa T.F."/>
            <person name="Liu W."/>
            <person name="Song Y."/>
            <person name="Salvetti E."/>
            <person name="Wrobel A."/>
            <person name="Rasinkangas P."/>
            <person name="Parkhill J."/>
            <person name="Rea M.C."/>
            <person name="O'Sullivan O."/>
            <person name="Ritari J."/>
            <person name="Douillard F.P."/>
            <person name="Paul Ross R."/>
            <person name="Yang R."/>
            <person name="Briner A.E."/>
            <person name="Felis G.E."/>
            <person name="de Vos W.M."/>
            <person name="Barrangou R."/>
            <person name="Klaenhammer T.R."/>
            <person name="Caufield P.W."/>
            <person name="Cui Y."/>
            <person name="Zhang H."/>
            <person name="O'Toole P.W."/>
        </authorList>
    </citation>
    <scope>NUCLEOTIDE SEQUENCE [LARGE SCALE GENOMIC DNA]</scope>
    <source>
        <strain evidence="8 9">DSM 20452</strain>
    </source>
</reference>
<dbReference type="RefSeq" id="WP_056959350.1">
    <property type="nucleotide sequence ID" value="NZ_AYYN01000140.1"/>
</dbReference>
<organism evidence="8 9">
    <name type="scientific">Ligilactobacillus murinus DSM 20452 = NBRC 14221</name>
    <dbReference type="NCBI Taxonomy" id="1423772"/>
    <lineage>
        <taxon>Bacteria</taxon>
        <taxon>Bacillati</taxon>
        <taxon>Bacillota</taxon>
        <taxon>Bacilli</taxon>
        <taxon>Lactobacillales</taxon>
        <taxon>Lactobacillaceae</taxon>
        <taxon>Ligilactobacillus</taxon>
    </lineage>
</organism>
<dbReference type="PANTHER" id="PTHR34138:SF1">
    <property type="entry name" value="CELL SHAPE-DETERMINING PROTEIN MREC"/>
    <property type="match status" value="1"/>
</dbReference>
<feature type="coiled-coil region" evidence="6">
    <location>
        <begin position="72"/>
        <end position="116"/>
    </location>
</feature>
<dbReference type="GO" id="GO:0008360">
    <property type="term" value="P:regulation of cell shape"/>
    <property type="evidence" value="ECO:0007669"/>
    <property type="project" value="UniProtKB-KW"/>
</dbReference>
<dbReference type="Proteomes" id="UP000051612">
    <property type="component" value="Unassembled WGS sequence"/>
</dbReference>
<dbReference type="PIRSF" id="PIRSF038471">
    <property type="entry name" value="MreC"/>
    <property type="match status" value="1"/>
</dbReference>
<name>A0A0R2B363_9LACO</name>
<dbReference type="Gene3D" id="2.40.10.350">
    <property type="entry name" value="Rod shape-determining protein MreC, domain 2"/>
    <property type="match status" value="1"/>
</dbReference>
<dbReference type="NCBIfam" id="TIGR00219">
    <property type="entry name" value="mreC"/>
    <property type="match status" value="1"/>
</dbReference>
<dbReference type="GO" id="GO:0005886">
    <property type="term" value="C:plasma membrane"/>
    <property type="evidence" value="ECO:0007669"/>
    <property type="project" value="TreeGrafter"/>
</dbReference>
<accession>A0A0R2B363</accession>
<dbReference type="InterPro" id="IPR055342">
    <property type="entry name" value="MreC_beta-barrel_core"/>
</dbReference>
<evidence type="ECO:0000256" key="3">
    <source>
        <dbReference type="ARBA" id="ARBA00022960"/>
    </source>
</evidence>
<dbReference type="InterPro" id="IPR042175">
    <property type="entry name" value="Cell/Rod_MreC_2"/>
</dbReference>
<comment type="caution">
    <text evidence="8">The sequence shown here is derived from an EMBL/GenBank/DDBJ whole genome shotgun (WGS) entry which is preliminary data.</text>
</comment>
<keyword evidence="6" id="KW-0175">Coiled coil</keyword>
<dbReference type="InterPro" id="IPR007221">
    <property type="entry name" value="MreC"/>
</dbReference>
<evidence type="ECO:0000256" key="5">
    <source>
        <dbReference type="PIRNR" id="PIRNR038471"/>
    </source>
</evidence>
<dbReference type="AlphaFoldDB" id="A0A0R2B363"/>
<comment type="similarity">
    <text evidence="1 5">Belongs to the MreC family.</text>
</comment>
<comment type="function">
    <text evidence="5">Involved in formation and maintenance of cell shape.</text>
</comment>
<dbReference type="PATRIC" id="fig|1423772.3.peg.850"/>